<evidence type="ECO:0000256" key="1">
    <source>
        <dbReference type="SAM" id="MobiDB-lite"/>
    </source>
</evidence>
<evidence type="ECO:0000313" key="3">
    <source>
        <dbReference type="Proteomes" id="UP000250235"/>
    </source>
</evidence>
<organism evidence="2 3">
    <name type="scientific">Dorcoceras hygrometricum</name>
    <dbReference type="NCBI Taxonomy" id="472368"/>
    <lineage>
        <taxon>Eukaryota</taxon>
        <taxon>Viridiplantae</taxon>
        <taxon>Streptophyta</taxon>
        <taxon>Embryophyta</taxon>
        <taxon>Tracheophyta</taxon>
        <taxon>Spermatophyta</taxon>
        <taxon>Magnoliopsida</taxon>
        <taxon>eudicotyledons</taxon>
        <taxon>Gunneridae</taxon>
        <taxon>Pentapetalae</taxon>
        <taxon>asterids</taxon>
        <taxon>lamiids</taxon>
        <taxon>Lamiales</taxon>
        <taxon>Gesneriaceae</taxon>
        <taxon>Didymocarpoideae</taxon>
        <taxon>Trichosporeae</taxon>
        <taxon>Loxocarpinae</taxon>
        <taxon>Dorcoceras</taxon>
    </lineage>
</organism>
<reference evidence="2 3" key="1">
    <citation type="journal article" date="2015" name="Proc. Natl. Acad. Sci. U.S.A.">
        <title>The resurrection genome of Boea hygrometrica: A blueprint for survival of dehydration.</title>
        <authorList>
            <person name="Xiao L."/>
            <person name="Yang G."/>
            <person name="Zhang L."/>
            <person name="Yang X."/>
            <person name="Zhao S."/>
            <person name="Ji Z."/>
            <person name="Zhou Q."/>
            <person name="Hu M."/>
            <person name="Wang Y."/>
            <person name="Chen M."/>
            <person name="Xu Y."/>
            <person name="Jin H."/>
            <person name="Xiao X."/>
            <person name="Hu G."/>
            <person name="Bao F."/>
            <person name="Hu Y."/>
            <person name="Wan P."/>
            <person name="Li L."/>
            <person name="Deng X."/>
            <person name="Kuang T."/>
            <person name="Xiang C."/>
            <person name="Zhu J.K."/>
            <person name="Oliver M.J."/>
            <person name="He Y."/>
        </authorList>
    </citation>
    <scope>NUCLEOTIDE SEQUENCE [LARGE SCALE GENOMIC DNA]</scope>
    <source>
        <strain evidence="3">cv. XS01</strain>
    </source>
</reference>
<gene>
    <name evidence="2" type="ORF">F511_37674</name>
</gene>
<sequence>MKSLGDGPRTLTQFGNISRGLCPDVMKSPPRIRLTLCRRILQGYAFPYLKNPGSIRLSLFRQEDPEDHGGYSPRYSLPPP</sequence>
<proteinExistence type="predicted"/>
<protein>
    <submittedName>
        <fullName evidence="2">Uncharacterized protein</fullName>
    </submittedName>
</protein>
<dbReference type="AlphaFoldDB" id="A0A2Z7AIQ7"/>
<evidence type="ECO:0000313" key="2">
    <source>
        <dbReference type="EMBL" id="KZV21030.1"/>
    </source>
</evidence>
<keyword evidence="3" id="KW-1185">Reference proteome</keyword>
<dbReference type="Proteomes" id="UP000250235">
    <property type="component" value="Unassembled WGS sequence"/>
</dbReference>
<accession>A0A2Z7AIQ7</accession>
<name>A0A2Z7AIQ7_9LAMI</name>
<feature type="region of interest" description="Disordered" evidence="1">
    <location>
        <begin position="61"/>
        <end position="80"/>
    </location>
</feature>
<dbReference type="EMBL" id="KV014991">
    <property type="protein sequence ID" value="KZV21030.1"/>
    <property type="molecule type" value="Genomic_DNA"/>
</dbReference>